<evidence type="ECO:0000313" key="1">
    <source>
        <dbReference type="EMBL" id="VDI48908.1"/>
    </source>
</evidence>
<protein>
    <submittedName>
        <fullName evidence="1">Uncharacterized protein</fullName>
    </submittedName>
</protein>
<dbReference type="EMBL" id="UYJE01006783">
    <property type="protein sequence ID" value="VDI48908.1"/>
    <property type="molecule type" value="Genomic_DNA"/>
</dbReference>
<dbReference type="AlphaFoldDB" id="A0A8B6FJL9"/>
<dbReference type="OrthoDB" id="9974792at2759"/>
<name>A0A8B6FJL9_MYTGA</name>
<keyword evidence="2" id="KW-1185">Reference proteome</keyword>
<organism evidence="1 2">
    <name type="scientific">Mytilus galloprovincialis</name>
    <name type="common">Mediterranean mussel</name>
    <dbReference type="NCBI Taxonomy" id="29158"/>
    <lineage>
        <taxon>Eukaryota</taxon>
        <taxon>Metazoa</taxon>
        <taxon>Spiralia</taxon>
        <taxon>Lophotrochozoa</taxon>
        <taxon>Mollusca</taxon>
        <taxon>Bivalvia</taxon>
        <taxon>Autobranchia</taxon>
        <taxon>Pteriomorphia</taxon>
        <taxon>Mytilida</taxon>
        <taxon>Mytiloidea</taxon>
        <taxon>Mytilidae</taxon>
        <taxon>Mytilinae</taxon>
        <taxon>Mytilus</taxon>
    </lineage>
</organism>
<accession>A0A8B6FJL9</accession>
<comment type="caution">
    <text evidence="1">The sequence shown here is derived from an EMBL/GenBank/DDBJ whole genome shotgun (WGS) entry which is preliminary data.</text>
</comment>
<evidence type="ECO:0000313" key="2">
    <source>
        <dbReference type="Proteomes" id="UP000596742"/>
    </source>
</evidence>
<proteinExistence type="predicted"/>
<sequence>MKFLNVFDNLRKLAIRTANCLLYMVDRSLSELTLYRDTKSDATLVPNNETLNDQFWRKILTKSPMFHVDQEIKQLPVVLEDFPEVDGGFKFDEQFQKLSVGLLELVKTCPKLSFLQYNLPINSETILCIAKERKMQEICFYENQVSYINETDISSHNKKEQWLNDCGDDQTKLEETVSIICNTECHLLPDKEY</sequence>
<reference evidence="1" key="1">
    <citation type="submission" date="2018-11" db="EMBL/GenBank/DDBJ databases">
        <authorList>
            <person name="Alioto T."/>
            <person name="Alioto T."/>
        </authorList>
    </citation>
    <scope>NUCLEOTIDE SEQUENCE</scope>
</reference>
<dbReference type="Proteomes" id="UP000596742">
    <property type="component" value="Unassembled WGS sequence"/>
</dbReference>
<gene>
    <name evidence="1" type="ORF">MGAL_10B078170</name>
</gene>